<organism evidence="5 6">
    <name type="scientific">Australozyma saopauloensis</name>
    <dbReference type="NCBI Taxonomy" id="291208"/>
    <lineage>
        <taxon>Eukaryota</taxon>
        <taxon>Fungi</taxon>
        <taxon>Dikarya</taxon>
        <taxon>Ascomycota</taxon>
        <taxon>Saccharomycotina</taxon>
        <taxon>Pichiomycetes</taxon>
        <taxon>Metschnikowiaceae</taxon>
        <taxon>Australozyma</taxon>
    </lineage>
</organism>
<dbReference type="PANTHER" id="PTHR35144:SF2">
    <property type="entry name" value="MEIOSIS-SPECIFIC TRANSCRIPTION FACTOR NDT80"/>
    <property type="match status" value="1"/>
</dbReference>
<feature type="DNA-binding region" description="NDT80" evidence="2">
    <location>
        <begin position="16"/>
        <end position="302"/>
    </location>
</feature>
<feature type="compositionally biased region" description="Basic residues" evidence="3">
    <location>
        <begin position="1"/>
        <end position="11"/>
    </location>
</feature>
<sequence length="641" mass="71714">MACKRRSKKRSYSAESEEESLAASFLAPANRRSAPAKNTIPKRLAPRSGNQFRVGPPFKCSELATILCASTGKVVKPILNARLDRGFDLQQERWIGYKRNYFTLVSSFNVVGVENPLEGTFILVEPDTTMARNIRYFRIELSSETDEAIPRQISLVQHTAKRDNGPQSSPSVYNIIPGDLPSHDTVREIANVRNLTKVAQSNLLFFVSDEERQEYLDFYETGLLTQYPANEPVSRAVRYDRIQFQYSAIEAGQKGTKVERGFILKLSLFAVLNDGSAVEICKATSPSLLIRGRSPSSYACQGNPANCGTILSQNGVRVDDEQKSDLSHVQAGTHYQKRQLRPQKRTPLKNLNSNKPFRKSSKTEKFGSSPGSICSPGIVETSFNKTQNECIVRIKIIPGAERKQLRPEYEMRRSILPQISHLKPSNFCKNSNAEASGNESSSIDIKDLAASVEQYKQERVGSCALTPVDLFPRQISFSSSIDLLGRSFTADGNRIRATSKDLLFLSSYPVSQNSNATSFERLDKAMKAYETAKIELEALTLTQTKECFLKENESLLELVVPFSLYLPVQGSTSTPIQSRGVDGASNNTKTESKFDQCEHGKRKKSRSRDEYAFDLWDYENADDSSYLLLLANLTKYLALIR</sequence>
<dbReference type="InterPro" id="IPR024061">
    <property type="entry name" value="NDT80_DNA-bd_dom"/>
</dbReference>
<dbReference type="GO" id="GO:0000228">
    <property type="term" value="C:nuclear chromosome"/>
    <property type="evidence" value="ECO:0007669"/>
    <property type="project" value="TreeGrafter"/>
</dbReference>
<dbReference type="SUPFAM" id="SSF49417">
    <property type="entry name" value="p53-like transcription factors"/>
    <property type="match status" value="1"/>
</dbReference>
<dbReference type="PROSITE" id="PS51517">
    <property type="entry name" value="NDT80"/>
    <property type="match status" value="1"/>
</dbReference>
<feature type="compositionally biased region" description="Basic residues" evidence="3">
    <location>
        <begin position="335"/>
        <end position="347"/>
    </location>
</feature>
<proteinExistence type="predicted"/>
<gene>
    <name evidence="5" type="ORF">PUMCH_002114</name>
</gene>
<feature type="region of interest" description="Disordered" evidence="3">
    <location>
        <begin position="29"/>
        <end position="48"/>
    </location>
</feature>
<dbReference type="Proteomes" id="UP001338582">
    <property type="component" value="Chromosome 2"/>
</dbReference>
<dbReference type="InterPro" id="IPR008967">
    <property type="entry name" value="p53-like_TF_DNA-bd_sf"/>
</dbReference>
<dbReference type="Pfam" id="PF05224">
    <property type="entry name" value="NDT80_PhoG"/>
    <property type="match status" value="1"/>
</dbReference>
<dbReference type="KEGG" id="asau:88173179"/>
<protein>
    <recommendedName>
        <fullName evidence="4">NDT80 domain-containing protein</fullName>
    </recommendedName>
</protein>
<evidence type="ECO:0000256" key="2">
    <source>
        <dbReference type="PROSITE-ProRule" id="PRU00850"/>
    </source>
</evidence>
<dbReference type="EMBL" id="CP138895">
    <property type="protein sequence ID" value="WPK24822.1"/>
    <property type="molecule type" value="Genomic_DNA"/>
</dbReference>
<dbReference type="InterPro" id="IPR037141">
    <property type="entry name" value="NDT80_DNA-bd_dom_sf"/>
</dbReference>
<dbReference type="InterPro" id="IPR052605">
    <property type="entry name" value="Fungal_trans_regulator"/>
</dbReference>
<accession>A0AAX4HAD6</accession>
<dbReference type="PANTHER" id="PTHR35144">
    <property type="entry name" value="MEIOSIS-SPECIFIC TRANSCRIPTION FACTOR NDT80"/>
    <property type="match status" value="1"/>
</dbReference>
<name>A0AAX4HAD6_9ASCO</name>
<dbReference type="AlphaFoldDB" id="A0AAX4HAD6"/>
<feature type="domain" description="NDT80" evidence="4">
    <location>
        <begin position="16"/>
        <end position="302"/>
    </location>
</feature>
<dbReference type="GO" id="GO:0051321">
    <property type="term" value="P:meiotic cell cycle"/>
    <property type="evidence" value="ECO:0007669"/>
    <property type="project" value="TreeGrafter"/>
</dbReference>
<keyword evidence="6" id="KW-1185">Reference proteome</keyword>
<feature type="region of interest" description="Disordered" evidence="3">
    <location>
        <begin position="572"/>
        <end position="601"/>
    </location>
</feature>
<feature type="region of interest" description="Disordered" evidence="3">
    <location>
        <begin position="321"/>
        <end position="370"/>
    </location>
</feature>
<evidence type="ECO:0000313" key="5">
    <source>
        <dbReference type="EMBL" id="WPK24822.1"/>
    </source>
</evidence>
<dbReference type="RefSeq" id="XP_062877205.1">
    <property type="nucleotide sequence ID" value="XM_063021135.1"/>
</dbReference>
<evidence type="ECO:0000256" key="3">
    <source>
        <dbReference type="SAM" id="MobiDB-lite"/>
    </source>
</evidence>
<dbReference type="Gene3D" id="2.60.40.1390">
    <property type="entry name" value="NDT80 DNA-binding domain"/>
    <property type="match status" value="1"/>
</dbReference>
<dbReference type="GO" id="GO:0045944">
    <property type="term" value="P:positive regulation of transcription by RNA polymerase II"/>
    <property type="evidence" value="ECO:0007669"/>
    <property type="project" value="TreeGrafter"/>
</dbReference>
<dbReference type="GO" id="GO:0003700">
    <property type="term" value="F:DNA-binding transcription factor activity"/>
    <property type="evidence" value="ECO:0007669"/>
    <property type="project" value="UniProtKB-UniRule"/>
</dbReference>
<feature type="region of interest" description="Disordered" evidence="3">
    <location>
        <begin position="1"/>
        <end position="22"/>
    </location>
</feature>
<dbReference type="GeneID" id="88173179"/>
<reference evidence="5 6" key="1">
    <citation type="submission" date="2023-10" db="EMBL/GenBank/DDBJ databases">
        <title>Draft Genome Sequence of Candida saopaulonensis from a very Premature Infant with Sepsis.</title>
        <authorList>
            <person name="Ning Y."/>
            <person name="Dai R."/>
            <person name="Xiao M."/>
            <person name="Xu Y."/>
            <person name="Yan Q."/>
            <person name="Zhang L."/>
        </authorList>
    </citation>
    <scope>NUCLEOTIDE SEQUENCE [LARGE SCALE GENOMIC DNA]</scope>
    <source>
        <strain evidence="5 6">19XY460</strain>
    </source>
</reference>
<keyword evidence="1 2" id="KW-0238">DNA-binding</keyword>
<evidence type="ECO:0000256" key="1">
    <source>
        <dbReference type="ARBA" id="ARBA00023125"/>
    </source>
</evidence>
<evidence type="ECO:0000259" key="4">
    <source>
        <dbReference type="PROSITE" id="PS51517"/>
    </source>
</evidence>
<feature type="compositionally biased region" description="Basic and acidic residues" evidence="3">
    <location>
        <begin position="590"/>
        <end position="599"/>
    </location>
</feature>
<evidence type="ECO:0000313" key="6">
    <source>
        <dbReference type="Proteomes" id="UP001338582"/>
    </source>
</evidence>
<dbReference type="GO" id="GO:0003677">
    <property type="term" value="F:DNA binding"/>
    <property type="evidence" value="ECO:0007669"/>
    <property type="project" value="UniProtKB-KW"/>
</dbReference>